<dbReference type="Proteomes" id="UP000242616">
    <property type="component" value="Unassembled WGS sequence"/>
</dbReference>
<evidence type="ECO:0000313" key="1">
    <source>
        <dbReference type="EMBL" id="ONN26504.1"/>
    </source>
</evidence>
<dbReference type="InterPro" id="IPR013211">
    <property type="entry name" value="LVIVD"/>
</dbReference>
<sequence>MNKLFKVRVVALLVLLVFTTGLYFGENVSLKNYVLVTVNSKVKIMDFSDPMYPEEVSQFYAKTANRSYVNGNYVYVTAKKNGLMIFDISDLTNPKQVATVNTNGETYALYIRDNYAYVVNKKRFFVVFDISNPESPKQISQLELLSNTNSSIRMADIWVEGKYAYVACKGDGFAVIDVSNPKSPKLVRIINNKEFFDNDSDSFAVTVGIYAKKDYLYMIDWRFELVVYKISKPTKPRPVTNLELGEGSVNDIFVKGKYAYISLNKGVAVVDISNPKKPKKIVMYKTNDSVPGKVYVLGNYAYVPVGYKLEIVDISNIKRPKKVKTLKLDGYGPRVTGLGE</sequence>
<evidence type="ECO:0000313" key="2">
    <source>
        <dbReference type="Proteomes" id="UP000242616"/>
    </source>
</evidence>
<dbReference type="Gene3D" id="2.130.10.10">
    <property type="entry name" value="YVTN repeat-like/Quinoprotein amine dehydrogenase"/>
    <property type="match status" value="1"/>
</dbReference>
<dbReference type="EMBL" id="LBFC01000023">
    <property type="protein sequence ID" value="ONN26504.1"/>
    <property type="molecule type" value="Genomic_DNA"/>
</dbReference>
<accession>A0ABX3IFA4</accession>
<dbReference type="RefSeq" id="WP_077198740.1">
    <property type="nucleotide sequence ID" value="NZ_LBFC01000023.1"/>
</dbReference>
<gene>
    <name evidence="1" type="ORF">XJ44_08560</name>
</gene>
<evidence type="ECO:0008006" key="3">
    <source>
        <dbReference type="Google" id="ProtNLM"/>
    </source>
</evidence>
<protein>
    <recommendedName>
        <fullName evidence="3">LVIVD repeat protein</fullName>
    </recommendedName>
</protein>
<organism evidence="1 2">
    <name type="scientific">Thermosipho affectus</name>
    <dbReference type="NCBI Taxonomy" id="660294"/>
    <lineage>
        <taxon>Bacteria</taxon>
        <taxon>Thermotogati</taxon>
        <taxon>Thermotogota</taxon>
        <taxon>Thermotogae</taxon>
        <taxon>Thermotogales</taxon>
        <taxon>Fervidobacteriaceae</taxon>
        <taxon>Thermosipho</taxon>
    </lineage>
</organism>
<keyword evidence="2" id="KW-1185">Reference proteome</keyword>
<comment type="caution">
    <text evidence="1">The sequence shown here is derived from an EMBL/GenBank/DDBJ whole genome shotgun (WGS) entry which is preliminary data.</text>
</comment>
<name>A0ABX3IFA4_9BACT</name>
<reference evidence="1 2" key="1">
    <citation type="submission" date="2015-06" db="EMBL/GenBank/DDBJ databases">
        <title>Genome sequencing of Thermotogales isolates from hydrothermal vents.</title>
        <authorList>
            <person name="Haverkamp T.H."/>
            <person name="Kublanov I.V."/>
            <person name="Nesbo C.L."/>
        </authorList>
    </citation>
    <scope>NUCLEOTIDE SEQUENCE [LARGE SCALE GENOMIC DNA]</scope>
    <source>
        <strain evidence="2">ik275mar</strain>
    </source>
</reference>
<dbReference type="Pfam" id="PF08309">
    <property type="entry name" value="LVIVD"/>
    <property type="match status" value="6"/>
</dbReference>
<dbReference type="SUPFAM" id="SSF75011">
    <property type="entry name" value="3-carboxy-cis,cis-mucoante lactonizing enzyme"/>
    <property type="match status" value="1"/>
</dbReference>
<dbReference type="InterPro" id="IPR015943">
    <property type="entry name" value="WD40/YVTN_repeat-like_dom_sf"/>
</dbReference>
<proteinExistence type="predicted"/>